<comment type="caution">
    <text evidence="1">The sequence shown here is derived from an EMBL/GenBank/DDBJ whole genome shotgun (WGS) entry which is preliminary data.</text>
</comment>
<dbReference type="GO" id="GO:0016757">
    <property type="term" value="F:glycosyltransferase activity"/>
    <property type="evidence" value="ECO:0007669"/>
    <property type="project" value="UniProtKB-KW"/>
</dbReference>
<keyword evidence="1" id="KW-0808">Transferase</keyword>
<protein>
    <submittedName>
        <fullName evidence="1">Glycosyltransferase</fullName>
        <ecNumber evidence="1">2.4.1.-</ecNumber>
    </submittedName>
</protein>
<accession>U6F2U1</accession>
<organism evidence="1 2">
    <name type="scientific">Lactobacillus helveticus CIRM-BIA 951</name>
    <dbReference type="NCBI Taxonomy" id="1226334"/>
    <lineage>
        <taxon>Bacteria</taxon>
        <taxon>Bacillati</taxon>
        <taxon>Bacillota</taxon>
        <taxon>Bacilli</taxon>
        <taxon>Lactobacillales</taxon>
        <taxon>Lactobacillaceae</taxon>
        <taxon>Lactobacillus</taxon>
    </lineage>
</organism>
<keyword evidence="1" id="KW-0328">Glycosyltransferase</keyword>
<dbReference type="AlphaFoldDB" id="U6F2U1"/>
<dbReference type="Proteomes" id="UP000017248">
    <property type="component" value="Unassembled WGS sequence"/>
</dbReference>
<evidence type="ECO:0000313" key="1">
    <source>
        <dbReference type="EMBL" id="CDI58256.1"/>
    </source>
</evidence>
<dbReference type="EC" id="2.4.1.-" evidence="1"/>
<proteinExistence type="predicted"/>
<gene>
    <name evidence="1" type="ORF">LHCIRMBIA951_01208</name>
</gene>
<name>U6F2U1_LACHE</name>
<keyword evidence="2" id="KW-1185">Reference proteome</keyword>
<sequence>MPSLVSNTVTDEIKLTKYIVFDSLKNSPKEWADTAIKLTSVAREPDSTSLIKEGYDVNSMVKNLEQLYLKFYRENN</sequence>
<evidence type="ECO:0000313" key="2">
    <source>
        <dbReference type="Proteomes" id="UP000017248"/>
    </source>
</evidence>
<dbReference type="EMBL" id="CBUK010000060">
    <property type="protein sequence ID" value="CDI58256.1"/>
    <property type="molecule type" value="Genomic_DNA"/>
</dbReference>
<dbReference type="HOGENOM" id="CLU_2649890_0_0_9"/>
<reference evidence="1" key="1">
    <citation type="submission" date="2013-09" db="EMBL/GenBank/DDBJ databases">
        <title>Draft Genome Sequence of five Lactobacillus helveticus strains CIRM-BIA 101T, 103, 104, 951 and 953 isolated from milk product.</title>
        <authorList>
            <person name="Valence F."/>
            <person name="Chuat V."/>
            <person name="Ma L."/>
            <person name="Creno S."/>
            <person name="Falentin H."/>
            <person name="Lortal S."/>
            <person name="Bizet C."/>
            <person name="Clermont D."/>
            <person name="Loux V."/>
            <person name="Bouchier C."/>
            <person name="Cousin S."/>
        </authorList>
    </citation>
    <scope>NUCLEOTIDE SEQUENCE [LARGE SCALE GENOMIC DNA]</scope>
    <source>
        <strain evidence="1">CIRM-BIA 951</strain>
    </source>
</reference>